<dbReference type="AlphaFoldDB" id="A0A1C9CBQ6"/>
<evidence type="ECO:0000313" key="2">
    <source>
        <dbReference type="EMBL" id="AOM65805.1"/>
    </source>
</evidence>
<keyword evidence="1" id="KW-0812">Transmembrane</keyword>
<evidence type="ECO:0008006" key="3">
    <source>
        <dbReference type="Google" id="ProtNLM"/>
    </source>
</evidence>
<feature type="transmembrane region" description="Helical" evidence="1">
    <location>
        <begin position="6"/>
        <end position="28"/>
    </location>
</feature>
<accession>A0A1C9CBQ6</accession>
<keyword evidence="1" id="KW-0472">Membrane</keyword>
<gene>
    <name evidence="2" type="primary">ycf37</name>
    <name evidence="2" type="ORF">Apop_115</name>
</gene>
<keyword evidence="1" id="KW-1133">Transmembrane helix</keyword>
<dbReference type="GeneID" id="29073133"/>
<evidence type="ECO:0000256" key="1">
    <source>
        <dbReference type="SAM" id="Phobius"/>
    </source>
</evidence>
<geneLocation type="plastid" evidence="2"/>
<organism evidence="2">
    <name type="scientific">Apophlaea sinclairii</name>
    <dbReference type="NCBI Taxonomy" id="212746"/>
    <lineage>
        <taxon>Eukaryota</taxon>
        <taxon>Rhodophyta</taxon>
        <taxon>Florideophyceae</taxon>
        <taxon>Hildenbrandiophycidae</taxon>
        <taxon>Hildenbrandiales</taxon>
        <taxon>Hildenbrandiaceae</taxon>
        <taxon>Apophlaea</taxon>
    </lineage>
</organism>
<dbReference type="RefSeq" id="YP_009296665.1">
    <property type="nucleotide sequence ID" value="NC_031172.1"/>
</dbReference>
<name>A0A1C9CBQ6_9FLOR</name>
<protein>
    <recommendedName>
        <fullName evidence="3">Transmembrane protein</fullName>
    </recommendedName>
</protein>
<keyword evidence="2" id="KW-0934">Plastid</keyword>
<dbReference type="EMBL" id="KX284716">
    <property type="protein sequence ID" value="AOM65805.1"/>
    <property type="molecule type" value="Genomic_DNA"/>
</dbReference>
<reference evidence="2" key="1">
    <citation type="journal article" date="2016" name="BMC Biol.">
        <title>Parallel evolution of highly conserved plastid genome architecture in red seaweeds and seed plants.</title>
        <authorList>
            <person name="Lee J."/>
            <person name="Cho C.H."/>
            <person name="Park S.I."/>
            <person name="Choi J.W."/>
            <person name="Song H.S."/>
            <person name="West J.A."/>
            <person name="Bhattacharya D."/>
            <person name="Yoon H.S."/>
        </authorList>
    </citation>
    <scope>NUCLEOTIDE SEQUENCE</scope>
</reference>
<sequence length="145" mass="17146">MEVTYLFFAFLFLFILSIGLTVQIYRLWQIESSQYNHFNQLHKKKLNEFSTYIVSQILIEKKQRIEAIQILQLTLARKQSHDSCNKYSLASLCNTISCVYKQLYQFKAATYYLRLASLFDDKYLEASENLIHIYGKISNSYNIVV</sequence>
<proteinExistence type="predicted"/>